<dbReference type="PROSITE" id="PS50977">
    <property type="entry name" value="HTH_TETR_2"/>
    <property type="match status" value="1"/>
</dbReference>
<dbReference type="PANTHER" id="PTHR30055:SF243">
    <property type="entry name" value="HTH-TYPE TRANSCRIPTIONAL REGULATOR RV1816"/>
    <property type="match status" value="1"/>
</dbReference>
<gene>
    <name evidence="6" type="ORF">GCM10022262_31790</name>
</gene>
<organism evidence="6 7">
    <name type="scientific">Georgenia daeguensis</name>
    <dbReference type="NCBI Taxonomy" id="908355"/>
    <lineage>
        <taxon>Bacteria</taxon>
        <taxon>Bacillati</taxon>
        <taxon>Actinomycetota</taxon>
        <taxon>Actinomycetes</taxon>
        <taxon>Micrococcales</taxon>
        <taxon>Bogoriellaceae</taxon>
        <taxon>Georgenia</taxon>
    </lineage>
</organism>
<dbReference type="Pfam" id="PF13305">
    <property type="entry name" value="TetR_C_33"/>
    <property type="match status" value="1"/>
</dbReference>
<dbReference type="Proteomes" id="UP001499841">
    <property type="component" value="Unassembled WGS sequence"/>
</dbReference>
<keyword evidence="3" id="KW-0804">Transcription</keyword>
<evidence type="ECO:0000259" key="5">
    <source>
        <dbReference type="PROSITE" id="PS50977"/>
    </source>
</evidence>
<dbReference type="PANTHER" id="PTHR30055">
    <property type="entry name" value="HTH-TYPE TRANSCRIPTIONAL REGULATOR RUTR"/>
    <property type="match status" value="1"/>
</dbReference>
<reference evidence="7" key="1">
    <citation type="journal article" date="2019" name="Int. J. Syst. Evol. Microbiol.">
        <title>The Global Catalogue of Microorganisms (GCM) 10K type strain sequencing project: providing services to taxonomists for standard genome sequencing and annotation.</title>
        <authorList>
            <consortium name="The Broad Institute Genomics Platform"/>
            <consortium name="The Broad Institute Genome Sequencing Center for Infectious Disease"/>
            <person name="Wu L."/>
            <person name="Ma J."/>
        </authorList>
    </citation>
    <scope>NUCLEOTIDE SEQUENCE [LARGE SCALE GENOMIC DNA]</scope>
    <source>
        <strain evidence="7">JCM 17459</strain>
    </source>
</reference>
<dbReference type="InterPro" id="IPR025996">
    <property type="entry name" value="MT1864/Rv1816-like_C"/>
</dbReference>
<dbReference type="Gene3D" id="1.10.357.10">
    <property type="entry name" value="Tetracycline Repressor, domain 2"/>
    <property type="match status" value="1"/>
</dbReference>
<evidence type="ECO:0000313" key="7">
    <source>
        <dbReference type="Proteomes" id="UP001499841"/>
    </source>
</evidence>
<dbReference type="InterPro" id="IPR050109">
    <property type="entry name" value="HTH-type_TetR-like_transc_reg"/>
</dbReference>
<dbReference type="InterPro" id="IPR036271">
    <property type="entry name" value="Tet_transcr_reg_TetR-rel_C_sf"/>
</dbReference>
<comment type="caution">
    <text evidence="6">The sequence shown here is derived from an EMBL/GenBank/DDBJ whole genome shotgun (WGS) entry which is preliminary data.</text>
</comment>
<evidence type="ECO:0000256" key="4">
    <source>
        <dbReference type="PROSITE-ProRule" id="PRU00335"/>
    </source>
</evidence>
<sequence>MLTFVTSALGLGIIAAMAEPAPPVTARARARAELSRDIKRLALRQLADEGAGALSLRAVARELGMVSSALYRYFASRDELLTALIVDAYGDLAETISTATAEVEPGRFRSRWGAACHALRGWARREPHRFALIYGSAIPGYRAPADTIAPATAVMTALAGIVDGAARAGALADVDGEAVGGELAAQLDGVAHVLGEHSPAPVLATLAGAFGQLIGMVNLELAGHFVGGFEPADALFDRTVRQMAAGLGLQDLDEPGRAAPEPPA</sequence>
<evidence type="ECO:0000256" key="1">
    <source>
        <dbReference type="ARBA" id="ARBA00023015"/>
    </source>
</evidence>
<dbReference type="EMBL" id="BAABBA010000018">
    <property type="protein sequence ID" value="GAA4288819.1"/>
    <property type="molecule type" value="Genomic_DNA"/>
</dbReference>
<dbReference type="SUPFAM" id="SSF48498">
    <property type="entry name" value="Tetracyclin repressor-like, C-terminal domain"/>
    <property type="match status" value="1"/>
</dbReference>
<dbReference type="SUPFAM" id="SSF46689">
    <property type="entry name" value="Homeodomain-like"/>
    <property type="match status" value="1"/>
</dbReference>
<dbReference type="Pfam" id="PF00440">
    <property type="entry name" value="TetR_N"/>
    <property type="match status" value="1"/>
</dbReference>
<dbReference type="InterPro" id="IPR001647">
    <property type="entry name" value="HTH_TetR"/>
</dbReference>
<dbReference type="InterPro" id="IPR009057">
    <property type="entry name" value="Homeodomain-like_sf"/>
</dbReference>
<evidence type="ECO:0000313" key="6">
    <source>
        <dbReference type="EMBL" id="GAA4288819.1"/>
    </source>
</evidence>
<keyword evidence="2 4" id="KW-0238">DNA-binding</keyword>
<evidence type="ECO:0000256" key="3">
    <source>
        <dbReference type="ARBA" id="ARBA00023163"/>
    </source>
</evidence>
<feature type="domain" description="HTH tetR-type" evidence="5">
    <location>
        <begin position="32"/>
        <end position="92"/>
    </location>
</feature>
<proteinExistence type="predicted"/>
<evidence type="ECO:0000256" key="2">
    <source>
        <dbReference type="ARBA" id="ARBA00023125"/>
    </source>
</evidence>
<keyword evidence="7" id="KW-1185">Reference proteome</keyword>
<feature type="DNA-binding region" description="H-T-H motif" evidence="4">
    <location>
        <begin position="55"/>
        <end position="74"/>
    </location>
</feature>
<name>A0ABP8EXV6_9MICO</name>
<protein>
    <submittedName>
        <fullName evidence="6">TetR/AcrR family transcriptional regulator</fullName>
    </submittedName>
</protein>
<keyword evidence="1" id="KW-0805">Transcription regulation</keyword>
<accession>A0ABP8EXV6</accession>